<protein>
    <submittedName>
        <fullName evidence="1">Uncharacterized protein</fullName>
    </submittedName>
</protein>
<organism evidence="1 2">
    <name type="scientific">Anaeroglobus geminatus F0357</name>
    <dbReference type="NCBI Taxonomy" id="861450"/>
    <lineage>
        <taxon>Bacteria</taxon>
        <taxon>Bacillati</taxon>
        <taxon>Bacillota</taxon>
        <taxon>Negativicutes</taxon>
        <taxon>Veillonellales</taxon>
        <taxon>Veillonellaceae</taxon>
        <taxon>Anaeroglobus</taxon>
    </lineage>
</organism>
<name>G9YGE2_9FIRM</name>
<dbReference type="AlphaFoldDB" id="G9YGE2"/>
<evidence type="ECO:0000313" key="1">
    <source>
        <dbReference type="EMBL" id="EHM42287.1"/>
    </source>
</evidence>
<dbReference type="Proteomes" id="UP000005481">
    <property type="component" value="Unassembled WGS sequence"/>
</dbReference>
<reference evidence="1 2" key="1">
    <citation type="submission" date="2011-08" db="EMBL/GenBank/DDBJ databases">
        <authorList>
            <person name="Weinstock G."/>
            <person name="Sodergren E."/>
            <person name="Clifton S."/>
            <person name="Fulton L."/>
            <person name="Fulton B."/>
            <person name="Courtney L."/>
            <person name="Fronick C."/>
            <person name="Harrison M."/>
            <person name="Strong C."/>
            <person name="Farmer C."/>
            <person name="Delahaunty K."/>
            <person name="Markovic C."/>
            <person name="Hall O."/>
            <person name="Minx P."/>
            <person name="Tomlinson C."/>
            <person name="Mitreva M."/>
            <person name="Hou S."/>
            <person name="Chen J."/>
            <person name="Wollam A."/>
            <person name="Pepin K.H."/>
            <person name="Johnson M."/>
            <person name="Bhonagiri V."/>
            <person name="Zhang X."/>
            <person name="Suruliraj S."/>
            <person name="Warren W."/>
            <person name="Chinwalla A."/>
            <person name="Mardis E.R."/>
            <person name="Wilson R.K."/>
        </authorList>
    </citation>
    <scope>NUCLEOTIDE SEQUENCE [LARGE SCALE GENOMIC DNA]</scope>
    <source>
        <strain evidence="1 2">F0357</strain>
    </source>
</reference>
<comment type="caution">
    <text evidence="1">The sequence shown here is derived from an EMBL/GenBank/DDBJ whole genome shotgun (WGS) entry which is preliminary data.</text>
</comment>
<dbReference type="EMBL" id="AGCJ01000022">
    <property type="protein sequence ID" value="EHM42287.1"/>
    <property type="molecule type" value="Genomic_DNA"/>
</dbReference>
<keyword evidence="2" id="KW-1185">Reference proteome</keyword>
<evidence type="ECO:0000313" key="2">
    <source>
        <dbReference type="Proteomes" id="UP000005481"/>
    </source>
</evidence>
<dbReference type="HOGENOM" id="CLU_3246377_0_0_9"/>
<accession>G9YGE2</accession>
<proteinExistence type="predicted"/>
<gene>
    <name evidence="1" type="ORF">HMPREF0080_00706</name>
</gene>
<sequence>MRGILISVNYFSPPFPDVYYGRIVIKYPKGGMPFGYYHFPSL</sequence>